<feature type="transmembrane region" description="Helical" evidence="1">
    <location>
        <begin position="45"/>
        <end position="68"/>
    </location>
</feature>
<feature type="transmembrane region" description="Helical" evidence="1">
    <location>
        <begin position="74"/>
        <end position="94"/>
    </location>
</feature>
<organism evidence="2">
    <name type="scientific">marine sediment metagenome</name>
    <dbReference type="NCBI Taxonomy" id="412755"/>
    <lineage>
        <taxon>unclassified sequences</taxon>
        <taxon>metagenomes</taxon>
        <taxon>ecological metagenomes</taxon>
    </lineage>
</organism>
<protein>
    <submittedName>
        <fullName evidence="2">Uncharacterized protein</fullName>
    </submittedName>
</protein>
<keyword evidence="1" id="KW-0472">Membrane</keyword>
<feature type="transmembrane region" description="Helical" evidence="1">
    <location>
        <begin position="6"/>
        <end position="24"/>
    </location>
</feature>
<keyword evidence="1" id="KW-0812">Transmembrane</keyword>
<comment type="caution">
    <text evidence="2">The sequence shown here is derived from an EMBL/GenBank/DDBJ whole genome shotgun (WGS) entry which is preliminary data.</text>
</comment>
<dbReference type="Pfam" id="PF14329">
    <property type="entry name" value="DUF4386"/>
    <property type="match status" value="1"/>
</dbReference>
<dbReference type="AlphaFoldDB" id="A0A0F9N1U0"/>
<evidence type="ECO:0000313" key="2">
    <source>
        <dbReference type="EMBL" id="KKM75462.1"/>
    </source>
</evidence>
<proteinExistence type="predicted"/>
<sequence>MWLSGFLFLFILVVCLIFLPALGYKVEISDLDAELQKINDDPKKFQISIGLALIHNISVITLTIMLFIVFSPDYLILGIVLLIFRIGEGLILIYNDKNYGGLLNIARKYSGTSGAEKNSLSDLAGTITKTNSSRFKFAMILWSIGTLHFQSC</sequence>
<name>A0A0F9N1U0_9ZZZZ</name>
<evidence type="ECO:0000256" key="1">
    <source>
        <dbReference type="SAM" id="Phobius"/>
    </source>
</evidence>
<gene>
    <name evidence="2" type="ORF">LCGC14_1390030</name>
</gene>
<reference evidence="2" key="1">
    <citation type="journal article" date="2015" name="Nature">
        <title>Complex archaea that bridge the gap between prokaryotes and eukaryotes.</title>
        <authorList>
            <person name="Spang A."/>
            <person name="Saw J.H."/>
            <person name="Jorgensen S.L."/>
            <person name="Zaremba-Niedzwiedzka K."/>
            <person name="Martijn J."/>
            <person name="Lind A.E."/>
            <person name="van Eijk R."/>
            <person name="Schleper C."/>
            <person name="Guy L."/>
            <person name="Ettema T.J."/>
        </authorList>
    </citation>
    <scope>NUCLEOTIDE SEQUENCE</scope>
</reference>
<dbReference type="EMBL" id="LAZR01008972">
    <property type="protein sequence ID" value="KKM75462.1"/>
    <property type="molecule type" value="Genomic_DNA"/>
</dbReference>
<keyword evidence="1" id="KW-1133">Transmembrane helix</keyword>
<dbReference type="InterPro" id="IPR025495">
    <property type="entry name" value="DUF4386"/>
</dbReference>
<accession>A0A0F9N1U0</accession>